<evidence type="ECO:0000256" key="1">
    <source>
        <dbReference type="ARBA" id="ARBA00022598"/>
    </source>
</evidence>
<dbReference type="Gene3D" id="3.30.470.20">
    <property type="entry name" value="ATP-grasp fold, B domain"/>
    <property type="match status" value="1"/>
</dbReference>
<protein>
    <submittedName>
        <fullName evidence="6">Carboxylate--amine ligase</fullName>
    </submittedName>
</protein>
<reference evidence="6" key="1">
    <citation type="submission" date="2022-08" db="EMBL/GenBank/DDBJ databases">
        <title>Draft genome sequencing of Roseisolibacter agri AW1220.</title>
        <authorList>
            <person name="Tobiishi Y."/>
            <person name="Tonouchi A."/>
        </authorList>
    </citation>
    <scope>NUCLEOTIDE SEQUENCE</scope>
    <source>
        <strain evidence="6">AW1220</strain>
    </source>
</reference>
<name>A0AA37QAX4_9BACT</name>
<dbReference type="GO" id="GO:0005524">
    <property type="term" value="F:ATP binding"/>
    <property type="evidence" value="ECO:0007669"/>
    <property type="project" value="UniProtKB-UniRule"/>
</dbReference>
<keyword evidence="1 6" id="KW-0436">Ligase</keyword>
<dbReference type="GO" id="GO:0016874">
    <property type="term" value="F:ligase activity"/>
    <property type="evidence" value="ECO:0007669"/>
    <property type="project" value="UniProtKB-KW"/>
</dbReference>
<dbReference type="RefSeq" id="WP_284350006.1">
    <property type="nucleotide sequence ID" value="NZ_BRXS01000003.1"/>
</dbReference>
<dbReference type="InterPro" id="IPR013815">
    <property type="entry name" value="ATP_grasp_subdomain_1"/>
</dbReference>
<dbReference type="Pfam" id="PF02655">
    <property type="entry name" value="ATP-grasp_3"/>
    <property type="match status" value="1"/>
</dbReference>
<sequence>MTTVLFLAPGYPDEMPLFVRGLARAGAHVYGLSDVAAHELPEMTRRHLDGYLQSSLRDEAGTVEAVRRWVGRPGGPPSLDRVICLWEPGVILAAKLREALGVPGMGVEQARKFRDKDLMKQAVAQAGLRVPYHRRASTAQEVRDAVEAIGYPAIIKPIDGAGSMDTFRVDDAKELEQALARMEHVPEVNVEEFIDGEEFTYDTICANGKILYEHVGYYRPRPLIARQEEWISPQTMSLRDLDTPWVRDGVKLGHDVLQALEFDTGFTHMEWYRKSNGEVVFGEIGARPPGARTVDLMNFNGDIDLFAGYAEAELHGTFSQSQERKYYVANIFKRAQGQGRIRHIEGLDELRRRFGPAIVNVDLLPVGAPRRDWVLTLISDGYVTVRHPDKETLFAIADAVGTDLQLYAG</sequence>
<evidence type="ECO:0000313" key="7">
    <source>
        <dbReference type="Proteomes" id="UP001161325"/>
    </source>
</evidence>
<keyword evidence="2 4" id="KW-0547">Nucleotide-binding</keyword>
<dbReference type="SUPFAM" id="SSF56059">
    <property type="entry name" value="Glutathione synthetase ATP-binding domain-like"/>
    <property type="match status" value="1"/>
</dbReference>
<dbReference type="InterPro" id="IPR011761">
    <property type="entry name" value="ATP-grasp"/>
</dbReference>
<keyword evidence="3 4" id="KW-0067">ATP-binding</keyword>
<accession>A0AA37QAX4</accession>
<dbReference type="EMBL" id="BRXS01000003">
    <property type="protein sequence ID" value="GLC25551.1"/>
    <property type="molecule type" value="Genomic_DNA"/>
</dbReference>
<evidence type="ECO:0000256" key="4">
    <source>
        <dbReference type="PROSITE-ProRule" id="PRU00409"/>
    </source>
</evidence>
<gene>
    <name evidence="6" type="ORF">rosag_20640</name>
</gene>
<dbReference type="AlphaFoldDB" id="A0AA37QAX4"/>
<evidence type="ECO:0000313" key="6">
    <source>
        <dbReference type="EMBL" id="GLC25551.1"/>
    </source>
</evidence>
<proteinExistence type="predicted"/>
<dbReference type="Proteomes" id="UP001161325">
    <property type="component" value="Unassembled WGS sequence"/>
</dbReference>
<dbReference type="PANTHER" id="PTHR43585:SF2">
    <property type="entry name" value="ATP-GRASP ENZYME FSQD"/>
    <property type="match status" value="1"/>
</dbReference>
<evidence type="ECO:0000256" key="2">
    <source>
        <dbReference type="ARBA" id="ARBA00022741"/>
    </source>
</evidence>
<keyword evidence="7" id="KW-1185">Reference proteome</keyword>
<feature type="domain" description="ATP-grasp" evidence="5">
    <location>
        <begin position="120"/>
        <end position="314"/>
    </location>
</feature>
<evidence type="ECO:0000259" key="5">
    <source>
        <dbReference type="PROSITE" id="PS50975"/>
    </source>
</evidence>
<dbReference type="PROSITE" id="PS50975">
    <property type="entry name" value="ATP_GRASP"/>
    <property type="match status" value="1"/>
</dbReference>
<dbReference type="Gene3D" id="3.40.50.20">
    <property type="match status" value="1"/>
</dbReference>
<dbReference type="InterPro" id="IPR003806">
    <property type="entry name" value="ATP-grasp_PylC-type"/>
</dbReference>
<organism evidence="6 7">
    <name type="scientific">Roseisolibacter agri</name>
    <dbReference type="NCBI Taxonomy" id="2014610"/>
    <lineage>
        <taxon>Bacteria</taxon>
        <taxon>Pseudomonadati</taxon>
        <taxon>Gemmatimonadota</taxon>
        <taxon>Gemmatimonadia</taxon>
        <taxon>Gemmatimonadales</taxon>
        <taxon>Gemmatimonadaceae</taxon>
        <taxon>Roseisolibacter</taxon>
    </lineage>
</organism>
<dbReference type="InterPro" id="IPR052032">
    <property type="entry name" value="ATP-dep_AA_Ligase"/>
</dbReference>
<dbReference type="Gene3D" id="3.30.1490.20">
    <property type="entry name" value="ATP-grasp fold, A domain"/>
    <property type="match status" value="1"/>
</dbReference>
<dbReference type="PANTHER" id="PTHR43585">
    <property type="entry name" value="FUMIPYRROLE BIOSYNTHESIS PROTEIN C"/>
    <property type="match status" value="1"/>
</dbReference>
<comment type="caution">
    <text evidence="6">The sequence shown here is derived from an EMBL/GenBank/DDBJ whole genome shotgun (WGS) entry which is preliminary data.</text>
</comment>
<dbReference type="GO" id="GO:0046872">
    <property type="term" value="F:metal ion binding"/>
    <property type="evidence" value="ECO:0007669"/>
    <property type="project" value="InterPro"/>
</dbReference>
<evidence type="ECO:0000256" key="3">
    <source>
        <dbReference type="ARBA" id="ARBA00022840"/>
    </source>
</evidence>